<evidence type="ECO:0000313" key="2">
    <source>
        <dbReference type="EnsemblMetazoa" id="ISCW002218-PA"/>
    </source>
</evidence>
<gene>
    <name evidence="1" type="ORF">IscW_ISCW002218</name>
</gene>
<reference evidence="1 3" key="1">
    <citation type="submission" date="2008-03" db="EMBL/GenBank/DDBJ databases">
        <title>Annotation of Ixodes scapularis.</title>
        <authorList>
            <consortium name="Ixodes scapularis Genome Project Consortium"/>
            <person name="Caler E."/>
            <person name="Hannick L.I."/>
            <person name="Bidwell S."/>
            <person name="Joardar V."/>
            <person name="Thiagarajan M."/>
            <person name="Amedeo P."/>
            <person name="Galinsky K.J."/>
            <person name="Schobel S."/>
            <person name="Inman J."/>
            <person name="Hostetler J."/>
            <person name="Miller J."/>
            <person name="Hammond M."/>
            <person name="Megy K."/>
            <person name="Lawson D."/>
            <person name="Kodira C."/>
            <person name="Sutton G."/>
            <person name="Meyer J."/>
            <person name="Hill C.A."/>
            <person name="Birren B."/>
            <person name="Nene V."/>
            <person name="Collins F."/>
            <person name="Alarcon-Chaidez F."/>
            <person name="Wikel S."/>
            <person name="Strausberg R."/>
        </authorList>
    </citation>
    <scope>NUCLEOTIDE SEQUENCE [LARGE SCALE GENOMIC DNA]</scope>
    <source>
        <strain evidence="3">Wikel</strain>
        <strain evidence="1">Wikel colony</strain>
    </source>
</reference>
<keyword evidence="3" id="KW-1185">Reference proteome</keyword>
<dbReference type="EMBL" id="DS652016">
    <property type="protein sequence ID" value="EEC02538.1"/>
    <property type="molecule type" value="Genomic_DNA"/>
</dbReference>
<sequence>MGTGSVSALQGSSLSVSASSAHTPYVTHLEAYVDDANAARRLKTIRDLMVVSERCVWVLRTFGGSSIYTAIQRSVSGNSRA</sequence>
<protein>
    <submittedName>
        <fullName evidence="1 2">Uncharacterized protein</fullName>
    </submittedName>
</protein>
<dbReference type="VEuPathDB" id="VectorBase:ISCI002218"/>
<evidence type="ECO:0000313" key="3">
    <source>
        <dbReference type="Proteomes" id="UP000001555"/>
    </source>
</evidence>
<dbReference type="InParanoid" id="B7P7G6"/>
<dbReference type="EMBL" id="ABJB010087035">
    <property type="status" value="NOT_ANNOTATED_CDS"/>
    <property type="molecule type" value="Genomic_DNA"/>
</dbReference>
<reference evidence="2" key="2">
    <citation type="submission" date="2020-05" db="UniProtKB">
        <authorList>
            <consortium name="EnsemblMetazoa"/>
        </authorList>
    </citation>
    <scope>IDENTIFICATION</scope>
    <source>
        <strain evidence="2">wikel</strain>
    </source>
</reference>
<dbReference type="AlphaFoldDB" id="B7P7G6"/>
<dbReference type="EnsemblMetazoa" id="ISCW002218-RA">
    <property type="protein sequence ID" value="ISCW002218-PA"/>
    <property type="gene ID" value="ISCW002218"/>
</dbReference>
<dbReference type="HOGENOM" id="CLU_2576486_0_0_1"/>
<organism>
    <name type="scientific">Ixodes scapularis</name>
    <name type="common">Black-legged tick</name>
    <name type="synonym">Deer tick</name>
    <dbReference type="NCBI Taxonomy" id="6945"/>
    <lineage>
        <taxon>Eukaryota</taxon>
        <taxon>Metazoa</taxon>
        <taxon>Ecdysozoa</taxon>
        <taxon>Arthropoda</taxon>
        <taxon>Chelicerata</taxon>
        <taxon>Arachnida</taxon>
        <taxon>Acari</taxon>
        <taxon>Parasitiformes</taxon>
        <taxon>Ixodida</taxon>
        <taxon>Ixodoidea</taxon>
        <taxon>Ixodidae</taxon>
        <taxon>Ixodinae</taxon>
        <taxon>Ixodes</taxon>
    </lineage>
</organism>
<evidence type="ECO:0000313" key="1">
    <source>
        <dbReference type="EMBL" id="EEC02538.1"/>
    </source>
</evidence>
<accession>B7P7G6</accession>
<proteinExistence type="predicted"/>
<dbReference type="PaxDb" id="6945-B7P7G6"/>
<name>B7P7G6_IXOSC</name>
<dbReference type="VEuPathDB" id="VectorBase:ISCW002218"/>
<dbReference type="Proteomes" id="UP000001555">
    <property type="component" value="Unassembled WGS sequence"/>
</dbReference>